<protein>
    <submittedName>
        <fullName evidence="1">AlpA family phage regulatory protein</fullName>
    </submittedName>
</protein>
<dbReference type="PANTHER" id="PTHR36154">
    <property type="entry name" value="DNA-BINDING TRANSCRIPTIONAL ACTIVATOR ALPA"/>
    <property type="match status" value="1"/>
</dbReference>
<dbReference type="EMBL" id="WOFE01000006">
    <property type="protein sequence ID" value="MBM5572264.1"/>
    <property type="molecule type" value="Genomic_DNA"/>
</dbReference>
<dbReference type="Proteomes" id="UP001195660">
    <property type="component" value="Unassembled WGS sequence"/>
</dbReference>
<dbReference type="Pfam" id="PF05930">
    <property type="entry name" value="Phage_AlpA"/>
    <property type="match status" value="1"/>
</dbReference>
<name>A0ABS2CDQ8_9NEIS</name>
<proteinExistence type="predicted"/>
<organism evidence="1 2">
    <name type="scientific">Deefgea chitinilytica</name>
    <dbReference type="NCBI Taxonomy" id="570276"/>
    <lineage>
        <taxon>Bacteria</taxon>
        <taxon>Pseudomonadati</taxon>
        <taxon>Pseudomonadota</taxon>
        <taxon>Betaproteobacteria</taxon>
        <taxon>Neisseriales</taxon>
        <taxon>Chitinibacteraceae</taxon>
        <taxon>Deefgea</taxon>
    </lineage>
</organism>
<sequence length="81" mass="9102">MMTAENSVRFLRIKELTQLIGMAKSTIYDRLDPKSKRYDPTFPVPIKLGAGVTVWASNEIEAWMKACMEAARGGVQQAINR</sequence>
<reference evidence="1 2" key="1">
    <citation type="submission" date="2019-11" db="EMBL/GenBank/DDBJ databases">
        <title>Novel Deefgea species.</title>
        <authorList>
            <person name="Han J.-H."/>
        </authorList>
    </citation>
    <scope>NUCLEOTIDE SEQUENCE [LARGE SCALE GENOMIC DNA]</scope>
    <source>
        <strain evidence="1 2">LMG 24817</strain>
    </source>
</reference>
<dbReference type="InterPro" id="IPR052931">
    <property type="entry name" value="Prophage_regulatory_activator"/>
</dbReference>
<gene>
    <name evidence="1" type="ORF">GM173_11820</name>
</gene>
<comment type="caution">
    <text evidence="1">The sequence shown here is derived from an EMBL/GenBank/DDBJ whole genome shotgun (WGS) entry which is preliminary data.</text>
</comment>
<keyword evidence="2" id="KW-1185">Reference proteome</keyword>
<evidence type="ECO:0000313" key="1">
    <source>
        <dbReference type="EMBL" id="MBM5572264.1"/>
    </source>
</evidence>
<dbReference type="InterPro" id="IPR010260">
    <property type="entry name" value="AlpA"/>
</dbReference>
<dbReference type="PANTHER" id="PTHR36154:SF1">
    <property type="entry name" value="DNA-BINDING TRANSCRIPTIONAL ACTIVATOR ALPA"/>
    <property type="match status" value="1"/>
</dbReference>
<dbReference type="Gene3D" id="1.10.238.160">
    <property type="match status" value="1"/>
</dbReference>
<evidence type="ECO:0000313" key="2">
    <source>
        <dbReference type="Proteomes" id="UP001195660"/>
    </source>
</evidence>
<accession>A0ABS2CDQ8</accession>